<comment type="caution">
    <text evidence="1">The sequence shown here is derived from an EMBL/GenBank/DDBJ whole genome shotgun (WGS) entry which is preliminary data.</text>
</comment>
<dbReference type="RefSeq" id="WP_307489832.1">
    <property type="nucleotide sequence ID" value="NZ_JAUSSY010000006.1"/>
</dbReference>
<accession>A0ABT9UI69</accession>
<reference evidence="1 2" key="1">
    <citation type="submission" date="2023-07" db="EMBL/GenBank/DDBJ databases">
        <title>Sorghum-associated microbial communities from plants grown in Nebraska, USA.</title>
        <authorList>
            <person name="Schachtman D."/>
        </authorList>
    </citation>
    <scope>NUCLEOTIDE SEQUENCE [LARGE SCALE GENOMIC DNA]</scope>
    <source>
        <strain evidence="1 2">DS994</strain>
    </source>
</reference>
<evidence type="ECO:0000313" key="2">
    <source>
        <dbReference type="Proteomes" id="UP001226389"/>
    </source>
</evidence>
<evidence type="ECO:0000313" key="1">
    <source>
        <dbReference type="EMBL" id="MDQ0118673.1"/>
    </source>
</evidence>
<gene>
    <name evidence="1" type="ORF">J2T22_001859</name>
</gene>
<dbReference type="EMBL" id="JAUSSY010000006">
    <property type="protein sequence ID" value="MDQ0118673.1"/>
    <property type="molecule type" value="Genomic_DNA"/>
</dbReference>
<protein>
    <submittedName>
        <fullName evidence="1">Flavin reductase (DIM6/NTAB) family NADH-FMN oxidoreductase RutF</fullName>
    </submittedName>
</protein>
<organism evidence="1 2">
    <name type="scientific">Pseudarthrobacter defluvii</name>
    <dbReference type="NCBI Taxonomy" id="410837"/>
    <lineage>
        <taxon>Bacteria</taxon>
        <taxon>Bacillati</taxon>
        <taxon>Actinomycetota</taxon>
        <taxon>Actinomycetes</taxon>
        <taxon>Micrococcales</taxon>
        <taxon>Micrococcaceae</taxon>
        <taxon>Pseudarthrobacter</taxon>
    </lineage>
</organism>
<keyword evidence="2" id="KW-1185">Reference proteome</keyword>
<dbReference type="Proteomes" id="UP001226389">
    <property type="component" value="Unassembled WGS sequence"/>
</dbReference>
<proteinExistence type="predicted"/>
<sequence length="61" mass="6702">MATHDLGEAVNISAMALPFEENELDRAGTTKRYAKLSPTPMVAEPSPLRMQILLHPPDDRG</sequence>
<name>A0ABT9UI69_9MICC</name>